<name>A0A859QDB5_9HYPH</name>
<feature type="domain" description="CENP-V/GFA" evidence="5">
    <location>
        <begin position="4"/>
        <end position="123"/>
    </location>
</feature>
<evidence type="ECO:0000256" key="3">
    <source>
        <dbReference type="ARBA" id="ARBA00022833"/>
    </source>
</evidence>
<evidence type="ECO:0000313" key="6">
    <source>
        <dbReference type="EMBL" id="QLL62122.1"/>
    </source>
</evidence>
<dbReference type="AlphaFoldDB" id="A0A859QDB5"/>
<dbReference type="EMBL" id="CP041238">
    <property type="protein sequence ID" value="QLL62122.1"/>
    <property type="molecule type" value="Genomic_DNA"/>
</dbReference>
<comment type="similarity">
    <text evidence="1">Belongs to the Gfa family.</text>
</comment>
<reference evidence="6 7" key="1">
    <citation type="submission" date="2019-06" db="EMBL/GenBank/DDBJ databases">
        <title>Complete genome sequence of Ensifer mexicanus ITTG R7 isolated from nodules of Acacia angustissima (Mill.) Kuntze.</title>
        <authorList>
            <person name="Rincon-Rosales R."/>
            <person name="Rogel M.A."/>
            <person name="Guerrero G."/>
            <person name="Rincon-Molina C.I."/>
            <person name="Lopez-Lopez A."/>
            <person name="Martinez-Romero E."/>
        </authorList>
    </citation>
    <scope>NUCLEOTIDE SEQUENCE [LARGE SCALE GENOMIC DNA]</scope>
    <source>
        <strain evidence="6 7">ITTG R7</strain>
    </source>
</reference>
<dbReference type="InterPro" id="IPR006913">
    <property type="entry name" value="CENP-V/GFA"/>
</dbReference>
<keyword evidence="3" id="KW-0862">Zinc</keyword>
<dbReference type="KEGG" id="emx:FKV68_12005"/>
<dbReference type="GO" id="GO:0016846">
    <property type="term" value="F:carbon-sulfur lyase activity"/>
    <property type="evidence" value="ECO:0007669"/>
    <property type="project" value="InterPro"/>
</dbReference>
<dbReference type="Gene3D" id="3.90.1590.10">
    <property type="entry name" value="glutathione-dependent formaldehyde- activating enzyme (gfa)"/>
    <property type="match status" value="1"/>
</dbReference>
<keyword evidence="2" id="KW-0479">Metal-binding</keyword>
<proteinExistence type="inferred from homology"/>
<dbReference type="GO" id="GO:0046872">
    <property type="term" value="F:metal ion binding"/>
    <property type="evidence" value="ECO:0007669"/>
    <property type="project" value="UniProtKB-KW"/>
</dbReference>
<dbReference type="InterPro" id="IPR011057">
    <property type="entry name" value="Mss4-like_sf"/>
</dbReference>
<dbReference type="Pfam" id="PF04828">
    <property type="entry name" value="GFA"/>
    <property type="match status" value="1"/>
</dbReference>
<dbReference type="PANTHER" id="PTHR33337:SF33">
    <property type="entry name" value="CENP-V_GFA DOMAIN-CONTAINING PROTEIN"/>
    <property type="match status" value="1"/>
</dbReference>
<dbReference type="SUPFAM" id="SSF51316">
    <property type="entry name" value="Mss4-like"/>
    <property type="match status" value="1"/>
</dbReference>
<dbReference type="PANTHER" id="PTHR33337">
    <property type="entry name" value="GFA DOMAIN-CONTAINING PROTEIN"/>
    <property type="match status" value="1"/>
</dbReference>
<accession>A0A859QDB5</accession>
<evidence type="ECO:0000256" key="4">
    <source>
        <dbReference type="ARBA" id="ARBA00023239"/>
    </source>
</evidence>
<dbReference type="Proteomes" id="UP000510721">
    <property type="component" value="Chromosome"/>
</dbReference>
<evidence type="ECO:0000256" key="2">
    <source>
        <dbReference type="ARBA" id="ARBA00022723"/>
    </source>
</evidence>
<dbReference type="PROSITE" id="PS51891">
    <property type="entry name" value="CENP_V_GFA"/>
    <property type="match status" value="1"/>
</dbReference>
<evidence type="ECO:0000259" key="5">
    <source>
        <dbReference type="PROSITE" id="PS51891"/>
    </source>
</evidence>
<gene>
    <name evidence="6" type="ORF">FKV68_12005</name>
</gene>
<sequence>MDRIEGGCRCGSVRWRISCERLPRTYACHCLDCQTWSGSAFSQQAIVARQRFECMGQVGRFDLPSADGERISNQFACPVCFTRLYNTNSGRPGLVIVRAGTFDASHQLEVVAHIWTKRKQPWLTLDERCPAWPEGAPQTDLYRLIDVQPVVDPPRA</sequence>
<keyword evidence="4" id="KW-0456">Lyase</keyword>
<evidence type="ECO:0000313" key="7">
    <source>
        <dbReference type="Proteomes" id="UP000510721"/>
    </source>
</evidence>
<evidence type="ECO:0000256" key="1">
    <source>
        <dbReference type="ARBA" id="ARBA00005495"/>
    </source>
</evidence>
<organism evidence="6 7">
    <name type="scientific">Sinorhizobium mexicanum</name>
    <dbReference type="NCBI Taxonomy" id="375549"/>
    <lineage>
        <taxon>Bacteria</taxon>
        <taxon>Pseudomonadati</taxon>
        <taxon>Pseudomonadota</taxon>
        <taxon>Alphaproteobacteria</taxon>
        <taxon>Hyphomicrobiales</taxon>
        <taxon>Rhizobiaceae</taxon>
        <taxon>Sinorhizobium/Ensifer group</taxon>
        <taxon>Sinorhizobium</taxon>
    </lineage>
</organism>
<protein>
    <submittedName>
        <fullName evidence="6">GFA family protein</fullName>
    </submittedName>
</protein>
<keyword evidence="7" id="KW-1185">Reference proteome</keyword>